<dbReference type="PATRIC" id="fig|927665.4.peg.4674"/>
<evidence type="ECO:0000313" key="1">
    <source>
        <dbReference type="EMBL" id="KKB47698.1"/>
    </source>
</evidence>
<dbReference type="Proteomes" id="UP000033047">
    <property type="component" value="Unassembled WGS sequence"/>
</dbReference>
<evidence type="ECO:0000313" key="2">
    <source>
        <dbReference type="Proteomes" id="UP000033047"/>
    </source>
</evidence>
<proteinExistence type="predicted"/>
<protein>
    <submittedName>
        <fullName evidence="1">Uncharacterized protein</fullName>
    </submittedName>
</protein>
<reference evidence="1 2" key="1">
    <citation type="submission" date="2013-04" db="EMBL/GenBank/DDBJ databases">
        <title>The Genome Sequence of Parabacteroides goldsteinii DSM 19448.</title>
        <authorList>
            <consortium name="The Broad Institute Genomics Platform"/>
            <person name="Earl A."/>
            <person name="Ward D."/>
            <person name="Feldgarden M."/>
            <person name="Gevers D."/>
            <person name="Martens E."/>
            <person name="Sakamoto M."/>
            <person name="Benno Y."/>
            <person name="Song Y."/>
            <person name="Liu C."/>
            <person name="Lee J."/>
            <person name="Bolanos M."/>
            <person name="Vaisanen M.L."/>
            <person name="Finegold S.M."/>
            <person name="Walker B."/>
            <person name="Young S."/>
            <person name="Zeng Q."/>
            <person name="Gargeya S."/>
            <person name="Fitzgerald M."/>
            <person name="Haas B."/>
            <person name="Abouelleil A."/>
            <person name="Allen A.W."/>
            <person name="Alvarado L."/>
            <person name="Arachchi H.M."/>
            <person name="Berlin A.M."/>
            <person name="Chapman S.B."/>
            <person name="Gainer-Dewar J."/>
            <person name="Goldberg J."/>
            <person name="Griggs A."/>
            <person name="Gujja S."/>
            <person name="Hansen M."/>
            <person name="Howarth C."/>
            <person name="Imamovic A."/>
            <person name="Ireland A."/>
            <person name="Larimer J."/>
            <person name="McCowan C."/>
            <person name="Murphy C."/>
            <person name="Pearson M."/>
            <person name="Poon T.W."/>
            <person name="Priest M."/>
            <person name="Roberts A."/>
            <person name="Saif S."/>
            <person name="Shea T."/>
            <person name="Sisk P."/>
            <person name="Sykes S."/>
            <person name="Wortman J."/>
            <person name="Nusbaum C."/>
            <person name="Birren B."/>
        </authorList>
    </citation>
    <scope>NUCLEOTIDE SEQUENCE [LARGE SCALE GENOMIC DNA]</scope>
    <source>
        <strain evidence="1 2">DSM 19448</strain>
    </source>
</reference>
<dbReference type="STRING" id="927665.HMPREF1535_04555"/>
<gene>
    <name evidence="1" type="ORF">HMPREF1535_04555</name>
</gene>
<dbReference type="RefSeq" id="WP_046147511.1">
    <property type="nucleotide sequence ID" value="NZ_KQ033913.1"/>
</dbReference>
<comment type="caution">
    <text evidence="1">The sequence shown here is derived from an EMBL/GenBank/DDBJ whole genome shotgun (WGS) entry which is preliminary data.</text>
</comment>
<accession>A0A0F5IQD5</accession>
<sequence length="126" mass="14804">MPIKITMQNLRLIIFMIDQSPSMCQTGKYDTSLDEIAAKFVNDSISWLDNECRGQKIFIICIFYICLNVKNRLEGWIDELCPADKNITEEDSNTYKYIEPYFNTFRPTDMTETFRTGKPSYLCNRL</sequence>
<organism evidence="1 2">
    <name type="scientific">Parabacteroides goldsteinii DSM 19448 = WAL 12034</name>
    <dbReference type="NCBI Taxonomy" id="927665"/>
    <lineage>
        <taxon>Bacteria</taxon>
        <taxon>Pseudomonadati</taxon>
        <taxon>Bacteroidota</taxon>
        <taxon>Bacteroidia</taxon>
        <taxon>Bacteroidales</taxon>
        <taxon>Tannerellaceae</taxon>
        <taxon>Parabacteroides</taxon>
    </lineage>
</organism>
<dbReference type="AlphaFoldDB" id="A0A0F5IQD5"/>
<dbReference type="HOGENOM" id="CLU_1979405_0_0_10"/>
<dbReference type="EMBL" id="AQHV01000025">
    <property type="protein sequence ID" value="KKB47698.1"/>
    <property type="molecule type" value="Genomic_DNA"/>
</dbReference>
<name>A0A0F5IQD5_9BACT</name>